<accession>M7P2J9</accession>
<dbReference type="AlphaFoldDB" id="M7P2J9"/>
<dbReference type="GeneID" id="19897235"/>
<feature type="domain" description="Brix" evidence="2">
    <location>
        <begin position="25"/>
        <end position="300"/>
    </location>
</feature>
<gene>
    <name evidence="3" type="ORF">PNEG_03548</name>
</gene>
<protein>
    <recommendedName>
        <fullName evidence="2">Brix domain-containing protein</fullName>
    </recommendedName>
</protein>
<dbReference type="EMBL" id="AFWA02000016">
    <property type="protein sequence ID" value="EMR08110.1"/>
    <property type="molecule type" value="Genomic_DNA"/>
</dbReference>
<dbReference type="InterPro" id="IPR007109">
    <property type="entry name" value="Brix"/>
</dbReference>
<reference evidence="4" key="1">
    <citation type="journal article" date="2016" name="Nat. Commun.">
        <title>Genome analysis of three Pneumocystis species reveals adaptation mechanisms to life exclusively in mammalian hosts.</title>
        <authorList>
            <person name="Ma L."/>
            <person name="Chen Z."/>
            <person name="Huang D.W."/>
            <person name="Kutty G."/>
            <person name="Ishihara M."/>
            <person name="Wang H."/>
            <person name="Abouelleil A."/>
            <person name="Bishop L."/>
            <person name="Davey E."/>
            <person name="Deng R."/>
            <person name="Deng X."/>
            <person name="Fan L."/>
            <person name="Fantoni G."/>
            <person name="Fitzgerald M."/>
            <person name="Gogineni E."/>
            <person name="Goldberg J.M."/>
            <person name="Handley G."/>
            <person name="Hu X."/>
            <person name="Huber C."/>
            <person name="Jiao X."/>
            <person name="Jones K."/>
            <person name="Levin J.Z."/>
            <person name="Liu Y."/>
            <person name="Macdonald P."/>
            <person name="Melnikov A."/>
            <person name="Raley C."/>
            <person name="Sassi M."/>
            <person name="Sherman B.T."/>
            <person name="Song X."/>
            <person name="Sykes S."/>
            <person name="Tran B."/>
            <person name="Walsh L."/>
            <person name="Xia Y."/>
            <person name="Yang J."/>
            <person name="Young S."/>
            <person name="Zeng Q."/>
            <person name="Zheng X."/>
            <person name="Stephens R."/>
            <person name="Nusbaum C."/>
            <person name="Birren B.W."/>
            <person name="Azadi P."/>
            <person name="Lempicki R.A."/>
            <person name="Cuomo C.A."/>
            <person name="Kovacs J.A."/>
        </authorList>
    </citation>
    <scope>NUCLEOTIDE SEQUENCE [LARGE SCALE GENOMIC DNA]</scope>
    <source>
        <strain evidence="4">B123</strain>
    </source>
</reference>
<dbReference type="eggNOG" id="KOG2963">
    <property type="taxonomic scope" value="Eukaryota"/>
</dbReference>
<feature type="compositionally biased region" description="Basic residues" evidence="1">
    <location>
        <begin position="1"/>
        <end position="11"/>
    </location>
</feature>
<dbReference type="InterPro" id="IPR045112">
    <property type="entry name" value="PPAN-like"/>
</dbReference>
<dbReference type="Pfam" id="PF04427">
    <property type="entry name" value="Brix"/>
    <property type="match status" value="1"/>
</dbReference>
<sequence>MVKTKKKRTHLRKNEELSNTRIPKSMVIRAGASNVGSSISQLARDIRRMMEPHTAVRLRERKANRLKDYIAMSRPLGITHLLLLSKTELGPNMRIIRSPHGPTLYFRIKTYSLCKDIIKTQKNPRSPGSEFLMPPLLILNNFISGKKELPHETLLTSTFRNLFPEISVKRTQTSYIKRTLLLHRDPCKGYIDLRHYAIVTKNVDICQPIRRISTNLGIKKKPLPNLGFIKDISEYVLHNTGFISCESDSEIDDDAIVEVKEETNMKNYSKEKIQKKAIKLIELGPRLQLELYKITEGVSEGNILFNKSISNTLNEEINFKEEH</sequence>
<dbReference type="GO" id="GO:0006364">
    <property type="term" value="P:rRNA processing"/>
    <property type="evidence" value="ECO:0007669"/>
    <property type="project" value="InterPro"/>
</dbReference>
<name>M7P2J9_PNEMU</name>
<dbReference type="GO" id="GO:0000027">
    <property type="term" value="P:ribosomal large subunit assembly"/>
    <property type="evidence" value="ECO:0007669"/>
    <property type="project" value="TreeGrafter"/>
</dbReference>
<evidence type="ECO:0000259" key="2">
    <source>
        <dbReference type="PROSITE" id="PS50833"/>
    </source>
</evidence>
<organism evidence="3 4">
    <name type="scientific">Pneumocystis murina (strain B123)</name>
    <name type="common">Mouse pneumocystis pneumonia agent</name>
    <name type="synonym">Pneumocystis carinii f. sp. muris</name>
    <dbReference type="NCBI Taxonomy" id="1069680"/>
    <lineage>
        <taxon>Eukaryota</taxon>
        <taxon>Fungi</taxon>
        <taxon>Dikarya</taxon>
        <taxon>Ascomycota</taxon>
        <taxon>Taphrinomycotina</taxon>
        <taxon>Pneumocystomycetes</taxon>
        <taxon>Pneumocystaceae</taxon>
        <taxon>Pneumocystis</taxon>
    </lineage>
</organism>
<dbReference type="PROSITE" id="PS50833">
    <property type="entry name" value="BRIX"/>
    <property type="match status" value="1"/>
</dbReference>
<dbReference type="RefSeq" id="XP_007875641.1">
    <property type="nucleotide sequence ID" value="XM_007877450.1"/>
</dbReference>
<proteinExistence type="predicted"/>
<dbReference type="OrthoDB" id="10261452at2759"/>
<comment type="caution">
    <text evidence="3">The sequence shown here is derived from an EMBL/GenBank/DDBJ whole genome shotgun (WGS) entry which is preliminary data.</text>
</comment>
<dbReference type="VEuPathDB" id="FungiDB:PNEG_03548"/>
<feature type="region of interest" description="Disordered" evidence="1">
    <location>
        <begin position="1"/>
        <end position="20"/>
    </location>
</feature>
<dbReference type="OMA" id="KRTHAQI"/>
<dbReference type="GO" id="GO:0030687">
    <property type="term" value="C:preribosome, large subunit precursor"/>
    <property type="evidence" value="ECO:0007669"/>
    <property type="project" value="TreeGrafter"/>
</dbReference>
<evidence type="ECO:0000313" key="4">
    <source>
        <dbReference type="Proteomes" id="UP000011958"/>
    </source>
</evidence>
<dbReference type="SMART" id="SM00879">
    <property type="entry name" value="Brix"/>
    <property type="match status" value="1"/>
</dbReference>
<dbReference type="GO" id="GO:0019843">
    <property type="term" value="F:rRNA binding"/>
    <property type="evidence" value="ECO:0007669"/>
    <property type="project" value="InterPro"/>
</dbReference>
<dbReference type="Proteomes" id="UP000011958">
    <property type="component" value="Unassembled WGS sequence"/>
</dbReference>
<evidence type="ECO:0000313" key="3">
    <source>
        <dbReference type="EMBL" id="EMR08110.1"/>
    </source>
</evidence>
<evidence type="ECO:0000256" key="1">
    <source>
        <dbReference type="SAM" id="MobiDB-lite"/>
    </source>
</evidence>
<dbReference type="PANTHER" id="PTHR12661">
    <property type="entry name" value="PETER PAN-RELATED"/>
    <property type="match status" value="1"/>
</dbReference>
<dbReference type="HOGENOM" id="CLU_026936_1_0_1"/>
<dbReference type="STRING" id="1069680.M7P2J9"/>
<dbReference type="PANTHER" id="PTHR12661:SF5">
    <property type="entry name" value="SUPPRESSOR OF SWI4 1 HOMOLOG"/>
    <property type="match status" value="1"/>
</dbReference>
<keyword evidence="4" id="KW-1185">Reference proteome</keyword>